<keyword evidence="3" id="KW-0804">Transcription</keyword>
<dbReference type="SUPFAM" id="SSF46689">
    <property type="entry name" value="Homeodomain-like"/>
    <property type="match status" value="1"/>
</dbReference>
<proteinExistence type="predicted"/>
<dbReference type="PANTHER" id="PTHR46796:SF12">
    <property type="entry name" value="HTH-TYPE DNA-BINDING TRANSCRIPTIONAL ACTIVATOR EUTR"/>
    <property type="match status" value="1"/>
</dbReference>
<organism evidence="5 6">
    <name type="scientific">Roseomonas alba</name>
    <dbReference type="NCBI Taxonomy" id="2846776"/>
    <lineage>
        <taxon>Bacteria</taxon>
        <taxon>Pseudomonadati</taxon>
        <taxon>Pseudomonadota</taxon>
        <taxon>Alphaproteobacteria</taxon>
        <taxon>Acetobacterales</taxon>
        <taxon>Roseomonadaceae</taxon>
        <taxon>Roseomonas</taxon>
    </lineage>
</organism>
<sequence length="334" mass="36000">MQADTAPLVRFQAADDMDAMAQALTGGHADFVPLRSGRFDGRFCEVNLGGTMIRHILHGPMLMLGAVRAGHVSLQFAPRAQSLLLNGVPLTVSDLGYLRGGEDLQVRFAAPQERVGIIIPDDAFDAALEEHDVKARSTTSRQVLPLRAGLAERTRTGLIAITDFAERFPEHLATPGLAAALAEECRRLIAGAFAATDGPGQRPCLGPGVIDRVRRADEFLRANIARPIYSDEICAAIGVVPRTLHQSFISVYGMAPATYLKRRRLLLVRRALMAARDGRTLVKSIALAHGFWHLGRFARDYAAMFGEAPSVTLGRGARHPPLVSARLATGGLCA</sequence>
<dbReference type="EMBL" id="JAHYBZ010000014">
    <property type="protein sequence ID" value="MBW6401736.1"/>
    <property type="molecule type" value="Genomic_DNA"/>
</dbReference>
<keyword evidence="2" id="KW-0238">DNA-binding</keyword>
<dbReference type="SMART" id="SM00342">
    <property type="entry name" value="HTH_ARAC"/>
    <property type="match status" value="1"/>
</dbReference>
<evidence type="ECO:0000259" key="4">
    <source>
        <dbReference type="PROSITE" id="PS01124"/>
    </source>
</evidence>
<dbReference type="PANTHER" id="PTHR46796">
    <property type="entry name" value="HTH-TYPE TRANSCRIPTIONAL ACTIVATOR RHAS-RELATED"/>
    <property type="match status" value="1"/>
</dbReference>
<feature type="domain" description="HTH araC/xylS-type" evidence="4">
    <location>
        <begin position="214"/>
        <end position="315"/>
    </location>
</feature>
<dbReference type="InterPro" id="IPR018062">
    <property type="entry name" value="HTH_AraC-typ_CS"/>
</dbReference>
<name>A0ABS7AHE9_9PROT</name>
<dbReference type="PROSITE" id="PS01124">
    <property type="entry name" value="HTH_ARAC_FAMILY_2"/>
    <property type="match status" value="1"/>
</dbReference>
<evidence type="ECO:0000256" key="3">
    <source>
        <dbReference type="ARBA" id="ARBA00023163"/>
    </source>
</evidence>
<reference evidence="5 6" key="1">
    <citation type="submission" date="2021-07" db="EMBL/GenBank/DDBJ databases">
        <authorList>
            <person name="So Y."/>
        </authorList>
    </citation>
    <scope>NUCLEOTIDE SEQUENCE [LARGE SCALE GENOMIC DNA]</scope>
    <source>
        <strain evidence="5 6">HJA6</strain>
    </source>
</reference>
<dbReference type="PROSITE" id="PS00041">
    <property type="entry name" value="HTH_ARAC_FAMILY_1"/>
    <property type="match status" value="1"/>
</dbReference>
<dbReference type="InterPro" id="IPR009057">
    <property type="entry name" value="Homeodomain-like_sf"/>
</dbReference>
<keyword evidence="6" id="KW-1185">Reference proteome</keyword>
<dbReference type="InterPro" id="IPR050204">
    <property type="entry name" value="AraC_XylS_family_regulators"/>
</dbReference>
<dbReference type="Proteomes" id="UP001196565">
    <property type="component" value="Unassembled WGS sequence"/>
</dbReference>
<dbReference type="Pfam" id="PF12833">
    <property type="entry name" value="HTH_18"/>
    <property type="match status" value="1"/>
</dbReference>
<keyword evidence="1" id="KW-0805">Transcription regulation</keyword>
<evidence type="ECO:0000256" key="2">
    <source>
        <dbReference type="ARBA" id="ARBA00023125"/>
    </source>
</evidence>
<evidence type="ECO:0000313" key="5">
    <source>
        <dbReference type="EMBL" id="MBW6401736.1"/>
    </source>
</evidence>
<dbReference type="InterPro" id="IPR018060">
    <property type="entry name" value="HTH_AraC"/>
</dbReference>
<dbReference type="Gene3D" id="1.10.10.60">
    <property type="entry name" value="Homeodomain-like"/>
    <property type="match status" value="1"/>
</dbReference>
<comment type="caution">
    <text evidence="5">The sequence shown here is derived from an EMBL/GenBank/DDBJ whole genome shotgun (WGS) entry which is preliminary data.</text>
</comment>
<accession>A0ABS7AHE9</accession>
<evidence type="ECO:0000313" key="6">
    <source>
        <dbReference type="Proteomes" id="UP001196565"/>
    </source>
</evidence>
<evidence type="ECO:0000256" key="1">
    <source>
        <dbReference type="ARBA" id="ARBA00023015"/>
    </source>
</evidence>
<dbReference type="RefSeq" id="WP_219766608.1">
    <property type="nucleotide sequence ID" value="NZ_JAHYBZ010000014.1"/>
</dbReference>
<protein>
    <submittedName>
        <fullName evidence="5">Helix-turn-helix domain-containing protein</fullName>
    </submittedName>
</protein>
<gene>
    <name evidence="5" type="ORF">KPL78_28040</name>
</gene>